<name>M0LEB7_HALJT</name>
<dbReference type="EMBL" id="AOLY01000011">
    <property type="protein sequence ID" value="EMA31911.1"/>
    <property type="molecule type" value="Genomic_DNA"/>
</dbReference>
<organism evidence="3 4">
    <name type="scientific">Haloarcula japonica (strain ATCC 49778 / DSM 6131 / JCM 7785 / NBRC 101032 / NCIMB 13157 / TR-1)</name>
    <dbReference type="NCBI Taxonomy" id="1227453"/>
    <lineage>
        <taxon>Archaea</taxon>
        <taxon>Methanobacteriati</taxon>
        <taxon>Methanobacteriota</taxon>
        <taxon>Stenosarchaea group</taxon>
        <taxon>Halobacteria</taxon>
        <taxon>Halobacteriales</taxon>
        <taxon>Haloarculaceae</taxon>
        <taxon>Haloarcula</taxon>
    </lineage>
</organism>
<keyword evidence="4" id="KW-1185">Reference proteome</keyword>
<feature type="coiled-coil region" evidence="1">
    <location>
        <begin position="29"/>
        <end position="56"/>
    </location>
</feature>
<evidence type="ECO:0000313" key="4">
    <source>
        <dbReference type="Proteomes" id="UP000011524"/>
    </source>
</evidence>
<accession>M0LEB7</accession>
<sequence length="151" mass="16819">MLTVHLPHVTLQFRYYFGNKIRLCSRMASKNKDKYIKELEERVEELEDRMSAIEDIFAPAILDRQTAHVEAKQGDARDTLSQGDVKTVKIFDPPGQGSDPDSGVGKIDGIVTFVNCDGLAVEQDDVVHCRITNVLPNAAHGVATQMAEYDE</sequence>
<reference evidence="3 4" key="1">
    <citation type="journal article" date="2014" name="PLoS Genet.">
        <title>Phylogenetically driven sequencing of extremely halophilic archaea reveals strategies for static and dynamic osmo-response.</title>
        <authorList>
            <person name="Becker E.A."/>
            <person name="Seitzer P.M."/>
            <person name="Tritt A."/>
            <person name="Larsen D."/>
            <person name="Krusor M."/>
            <person name="Yao A.I."/>
            <person name="Wu D."/>
            <person name="Madern D."/>
            <person name="Eisen J.A."/>
            <person name="Darling A.E."/>
            <person name="Facciotti M.T."/>
        </authorList>
    </citation>
    <scope>NUCLEOTIDE SEQUENCE [LARGE SCALE GENOMIC DNA]</scope>
    <source>
        <strain evidence="4">ATCC 49778 / DSM 6131 / JCM 7785 / NBRC 101032 / NCIMB 13157 / TR-1</strain>
    </source>
</reference>
<evidence type="ECO:0000313" key="3">
    <source>
        <dbReference type="EMBL" id="EMA31911.1"/>
    </source>
</evidence>
<evidence type="ECO:0000256" key="1">
    <source>
        <dbReference type="SAM" id="Coils"/>
    </source>
</evidence>
<dbReference type="InterPro" id="IPR002792">
    <property type="entry name" value="TRAM_dom"/>
</dbReference>
<evidence type="ECO:0000259" key="2">
    <source>
        <dbReference type="Pfam" id="PF01938"/>
    </source>
</evidence>
<proteinExistence type="predicted"/>
<protein>
    <recommendedName>
        <fullName evidence="2">TRAM domain-containing protein</fullName>
    </recommendedName>
</protein>
<dbReference type="Proteomes" id="UP000011524">
    <property type="component" value="Unassembled WGS sequence"/>
</dbReference>
<dbReference type="AlphaFoldDB" id="M0LEB7"/>
<feature type="domain" description="TRAM" evidence="2">
    <location>
        <begin position="83"/>
        <end position="143"/>
    </location>
</feature>
<keyword evidence="1" id="KW-0175">Coiled coil</keyword>
<dbReference type="Pfam" id="PF01938">
    <property type="entry name" value="TRAM"/>
    <property type="match status" value="1"/>
</dbReference>
<dbReference type="STRING" id="1227453.C444_07535"/>
<comment type="caution">
    <text evidence="3">The sequence shown here is derived from an EMBL/GenBank/DDBJ whole genome shotgun (WGS) entry which is preliminary data.</text>
</comment>
<gene>
    <name evidence="3" type="ORF">C444_07535</name>
</gene>
<dbReference type="PATRIC" id="fig|1227453.3.peg.1504"/>